<dbReference type="RefSeq" id="WP_248824104.1">
    <property type="nucleotide sequence ID" value="NZ_JALKFT010000006.1"/>
</dbReference>
<evidence type="ECO:0000313" key="6">
    <source>
        <dbReference type="Proteomes" id="UP001201873"/>
    </source>
</evidence>
<evidence type="ECO:0000256" key="2">
    <source>
        <dbReference type="ARBA" id="ARBA00022679"/>
    </source>
</evidence>
<keyword evidence="1" id="KW-0328">Glycosyltransferase</keyword>
<dbReference type="PANTHER" id="PTHR45947:SF3">
    <property type="entry name" value="SULFOQUINOVOSYL TRANSFERASE SQD2"/>
    <property type="match status" value="1"/>
</dbReference>
<dbReference type="PANTHER" id="PTHR45947">
    <property type="entry name" value="SULFOQUINOVOSYL TRANSFERASE SQD2"/>
    <property type="match status" value="1"/>
</dbReference>
<dbReference type="InterPro" id="IPR050194">
    <property type="entry name" value="Glycosyltransferase_grp1"/>
</dbReference>
<dbReference type="InterPro" id="IPR028098">
    <property type="entry name" value="Glyco_trans_4-like_N"/>
</dbReference>
<name>A0ABT0JVV9_9ACTN</name>
<reference evidence="5 6" key="1">
    <citation type="submission" date="2022-04" db="EMBL/GenBank/DDBJ databases">
        <title>Genome diversity in the genus Frankia.</title>
        <authorList>
            <person name="Carlos-Shanley C."/>
            <person name="Hahn D."/>
        </authorList>
    </citation>
    <scope>NUCLEOTIDE SEQUENCE [LARGE SCALE GENOMIC DNA]</scope>
    <source>
        <strain evidence="5 6">Ag45/Mut15</strain>
    </source>
</reference>
<protein>
    <submittedName>
        <fullName evidence="5">Glycosyltransferase family 4 protein</fullName>
    </submittedName>
</protein>
<evidence type="ECO:0000256" key="3">
    <source>
        <dbReference type="SAM" id="MobiDB-lite"/>
    </source>
</evidence>
<dbReference type="Proteomes" id="UP001201873">
    <property type="component" value="Unassembled WGS sequence"/>
</dbReference>
<dbReference type="SUPFAM" id="SSF53756">
    <property type="entry name" value="UDP-Glycosyltransferase/glycogen phosphorylase"/>
    <property type="match status" value="1"/>
</dbReference>
<feature type="region of interest" description="Disordered" evidence="3">
    <location>
        <begin position="381"/>
        <end position="415"/>
    </location>
</feature>
<feature type="domain" description="Glycosyltransferase subfamily 4-like N-terminal" evidence="4">
    <location>
        <begin position="15"/>
        <end position="178"/>
    </location>
</feature>
<dbReference type="EMBL" id="JALKFT010000006">
    <property type="protein sequence ID" value="MCK9875685.1"/>
    <property type="molecule type" value="Genomic_DNA"/>
</dbReference>
<evidence type="ECO:0000259" key="4">
    <source>
        <dbReference type="Pfam" id="PF13439"/>
    </source>
</evidence>
<gene>
    <name evidence="5" type="ORF">MXD59_07850</name>
</gene>
<evidence type="ECO:0000256" key="1">
    <source>
        <dbReference type="ARBA" id="ARBA00022676"/>
    </source>
</evidence>
<evidence type="ECO:0000313" key="5">
    <source>
        <dbReference type="EMBL" id="MCK9875685.1"/>
    </source>
</evidence>
<accession>A0ABT0JVV9</accession>
<dbReference type="Pfam" id="PF13439">
    <property type="entry name" value="Glyco_transf_4"/>
    <property type="match status" value="1"/>
</dbReference>
<keyword evidence="6" id="KW-1185">Reference proteome</keyword>
<dbReference type="CDD" id="cd03801">
    <property type="entry name" value="GT4_PimA-like"/>
    <property type="match status" value="1"/>
</dbReference>
<dbReference type="Gene3D" id="3.40.50.2000">
    <property type="entry name" value="Glycogen Phosphorylase B"/>
    <property type="match status" value="2"/>
</dbReference>
<comment type="caution">
    <text evidence="5">The sequence shown here is derived from an EMBL/GenBank/DDBJ whole genome shotgun (WGS) entry which is preliminary data.</text>
</comment>
<sequence length="415" mass="43846">MKILHVTKRYPNATGGDAFVVSGLEREQRAAGHDVVILTSRNAEISDAPHVIKFGAALTAQEIDVLNARRVLTMAALAVRAPALLRRVRPDVIHVHTVDLGVALSLAARMLRIPTVITLHGTTVGKATAPKAKRLLESALLVAGRYRRVISMDPSSFPALRSLRLGRRLAYVPNGIDVTDLAVHEEPTPVAAAARTVLFVGRLEPIKGLVYLLSAFATVVRQVPDARLELVGDGAQREDLAALAQELGIAESVHFVGRRDRAQLSRGYREAAVFVLPSLHEGFPLVLLEAWAHGAPVVTTRVGAMADVCVSGVDSLVVSPADAGELATAISQVLRDPGVAEKIAAGGQARMAAEGEFTPSAVAAGVARVYELALAERRPAWAGADGTGGGAGTVQRSRRGQRGQRAAVNPDLRTS</sequence>
<organism evidence="5 6">
    <name type="scientific">Frankia umida</name>
    <dbReference type="NCBI Taxonomy" id="573489"/>
    <lineage>
        <taxon>Bacteria</taxon>
        <taxon>Bacillati</taxon>
        <taxon>Actinomycetota</taxon>
        <taxon>Actinomycetes</taxon>
        <taxon>Frankiales</taxon>
        <taxon>Frankiaceae</taxon>
        <taxon>Frankia</taxon>
    </lineage>
</organism>
<proteinExistence type="predicted"/>
<keyword evidence="2" id="KW-0808">Transferase</keyword>
<dbReference type="Pfam" id="PF13692">
    <property type="entry name" value="Glyco_trans_1_4"/>
    <property type="match status" value="1"/>
</dbReference>